<evidence type="ECO:0000256" key="1">
    <source>
        <dbReference type="ARBA" id="ARBA00004141"/>
    </source>
</evidence>
<dbReference type="InterPro" id="IPR044770">
    <property type="entry name" value="MFS_spinster-like"/>
</dbReference>
<dbReference type="Proteomes" id="UP000027138">
    <property type="component" value="Unassembled WGS sequence"/>
</dbReference>
<proteinExistence type="predicted"/>
<protein>
    <submittedName>
        <fullName evidence="6">Uncharacterized protein</fullName>
    </submittedName>
</protein>
<keyword evidence="5" id="KW-0472">Membrane</keyword>
<evidence type="ECO:0000256" key="4">
    <source>
        <dbReference type="ARBA" id="ARBA00022989"/>
    </source>
</evidence>
<evidence type="ECO:0000313" key="6">
    <source>
        <dbReference type="EMBL" id="KDP32909.1"/>
    </source>
</evidence>
<dbReference type="AlphaFoldDB" id="A0A067KM74"/>
<dbReference type="STRING" id="180498.A0A067KM74"/>
<keyword evidence="7" id="KW-1185">Reference proteome</keyword>
<evidence type="ECO:0000256" key="5">
    <source>
        <dbReference type="ARBA" id="ARBA00023136"/>
    </source>
</evidence>
<keyword evidence="4" id="KW-1133">Transmembrane helix</keyword>
<evidence type="ECO:0000256" key="2">
    <source>
        <dbReference type="ARBA" id="ARBA00022448"/>
    </source>
</evidence>
<sequence length="107" mass="11679">MCDTPIFAEIVPEESRTSIYALESSFEFVLASFSPPLAGILAQHIYGYKIPKASLDAVKVETDKENAASLAKALQTATSIPMAVCSFTYSFLYCTYPGDQDRAKDPN</sequence>
<name>A0A067KM74_JATCU</name>
<keyword evidence="2" id="KW-0813">Transport</keyword>
<evidence type="ECO:0000256" key="3">
    <source>
        <dbReference type="ARBA" id="ARBA00022692"/>
    </source>
</evidence>
<keyword evidence="3" id="KW-0812">Transmembrane</keyword>
<accession>A0A067KM74</accession>
<dbReference type="PANTHER" id="PTHR23505">
    <property type="entry name" value="SPINSTER"/>
    <property type="match status" value="1"/>
</dbReference>
<reference evidence="6 7" key="1">
    <citation type="journal article" date="2014" name="PLoS ONE">
        <title>Global Analysis of Gene Expression Profiles in Physic Nut (Jatropha curcas L.) Seedlings Exposed to Salt Stress.</title>
        <authorList>
            <person name="Zhang L."/>
            <person name="Zhang C."/>
            <person name="Wu P."/>
            <person name="Chen Y."/>
            <person name="Li M."/>
            <person name="Jiang H."/>
            <person name="Wu G."/>
        </authorList>
    </citation>
    <scope>NUCLEOTIDE SEQUENCE [LARGE SCALE GENOMIC DNA]</scope>
    <source>
        <strain evidence="7">cv. GZQX0401</strain>
        <tissue evidence="6">Young leaves</tissue>
    </source>
</reference>
<organism evidence="6 7">
    <name type="scientific">Jatropha curcas</name>
    <name type="common">Barbados nut</name>
    <dbReference type="NCBI Taxonomy" id="180498"/>
    <lineage>
        <taxon>Eukaryota</taxon>
        <taxon>Viridiplantae</taxon>
        <taxon>Streptophyta</taxon>
        <taxon>Embryophyta</taxon>
        <taxon>Tracheophyta</taxon>
        <taxon>Spermatophyta</taxon>
        <taxon>Magnoliopsida</taxon>
        <taxon>eudicotyledons</taxon>
        <taxon>Gunneridae</taxon>
        <taxon>Pentapetalae</taxon>
        <taxon>rosids</taxon>
        <taxon>fabids</taxon>
        <taxon>Malpighiales</taxon>
        <taxon>Euphorbiaceae</taxon>
        <taxon>Crotonoideae</taxon>
        <taxon>Jatropheae</taxon>
        <taxon>Jatropha</taxon>
    </lineage>
</organism>
<dbReference type="EMBL" id="KK914569">
    <property type="protein sequence ID" value="KDP32909.1"/>
    <property type="molecule type" value="Genomic_DNA"/>
</dbReference>
<dbReference type="OrthoDB" id="440755at2759"/>
<gene>
    <name evidence="6" type="ORF">JCGZ_13690</name>
</gene>
<evidence type="ECO:0000313" key="7">
    <source>
        <dbReference type="Proteomes" id="UP000027138"/>
    </source>
</evidence>
<comment type="subcellular location">
    <subcellularLocation>
        <location evidence="1">Membrane</location>
        <topology evidence="1">Multi-pass membrane protein</topology>
    </subcellularLocation>
</comment>
<dbReference type="PANTHER" id="PTHR23505:SF52">
    <property type="entry name" value="MAJOR FACILITATOR SUPERFAMILY PROTEIN"/>
    <property type="match status" value="1"/>
</dbReference>
<dbReference type="GO" id="GO:0016020">
    <property type="term" value="C:membrane"/>
    <property type="evidence" value="ECO:0007669"/>
    <property type="project" value="UniProtKB-SubCell"/>
</dbReference>